<comment type="caution">
    <text evidence="4">The sequence shown here is derived from an EMBL/GenBank/DDBJ whole genome shotgun (WGS) entry which is preliminary data.</text>
</comment>
<dbReference type="PIRSF" id="PIRSF037226">
    <property type="entry name" value="Amidohydrolase_ACY1L2_prd"/>
    <property type="match status" value="1"/>
</dbReference>
<dbReference type="FunFam" id="3.30.70.360:FF:000004">
    <property type="entry name" value="Peptidase M20 domain-containing protein 2"/>
    <property type="match status" value="1"/>
</dbReference>
<evidence type="ECO:0000256" key="2">
    <source>
        <dbReference type="PIRNR" id="PIRNR037226"/>
    </source>
</evidence>
<dbReference type="AlphaFoldDB" id="A0A9P5E7H6"/>
<organism evidence="4 5">
    <name type="scientific">Fusarium beomiforme</name>
    <dbReference type="NCBI Taxonomy" id="44412"/>
    <lineage>
        <taxon>Eukaryota</taxon>
        <taxon>Fungi</taxon>
        <taxon>Dikarya</taxon>
        <taxon>Ascomycota</taxon>
        <taxon>Pezizomycotina</taxon>
        <taxon>Sordariomycetes</taxon>
        <taxon>Hypocreomycetidae</taxon>
        <taxon>Hypocreales</taxon>
        <taxon>Nectriaceae</taxon>
        <taxon>Fusarium</taxon>
        <taxon>Fusarium burgessii species complex</taxon>
    </lineage>
</organism>
<dbReference type="Proteomes" id="UP000730481">
    <property type="component" value="Unassembled WGS sequence"/>
</dbReference>
<feature type="domain" description="Peptidase M20 dimerisation" evidence="3">
    <location>
        <begin position="192"/>
        <end position="282"/>
    </location>
</feature>
<dbReference type="InterPro" id="IPR036264">
    <property type="entry name" value="Bact_exopeptidase_dim_dom"/>
</dbReference>
<dbReference type="SUPFAM" id="SSF55031">
    <property type="entry name" value="Bacterial exopeptidase dimerisation domain"/>
    <property type="match status" value="1"/>
</dbReference>
<dbReference type="InterPro" id="IPR002933">
    <property type="entry name" value="Peptidase_M20"/>
</dbReference>
<evidence type="ECO:0000259" key="3">
    <source>
        <dbReference type="Pfam" id="PF07687"/>
    </source>
</evidence>
<gene>
    <name evidence="4" type="ORF">FBEOM_214</name>
</gene>
<dbReference type="PANTHER" id="PTHR30575">
    <property type="entry name" value="PEPTIDASE M20"/>
    <property type="match status" value="1"/>
</dbReference>
<dbReference type="CDD" id="cd05672">
    <property type="entry name" value="M20_ACY1L2-like"/>
    <property type="match status" value="1"/>
</dbReference>
<dbReference type="Pfam" id="PF01546">
    <property type="entry name" value="Peptidase_M20"/>
    <property type="match status" value="1"/>
</dbReference>
<dbReference type="InterPro" id="IPR017144">
    <property type="entry name" value="Xaa-Arg_dipeptidase"/>
</dbReference>
<name>A0A9P5E7H6_9HYPO</name>
<reference evidence="4" key="1">
    <citation type="journal article" date="2017" name="Mycologia">
        <title>Fusarium algeriense, sp. nov., a novel toxigenic crown rot pathogen of durum wheat from Algeria is nested in the Fusarium burgessii species complex.</title>
        <authorList>
            <person name="Laraba I."/>
            <person name="Keddad A."/>
            <person name="Boureghda H."/>
            <person name="Abdallah N."/>
            <person name="Vaughan M.M."/>
            <person name="Proctor R.H."/>
            <person name="Busman M."/>
            <person name="O'Donnell K."/>
        </authorList>
    </citation>
    <scope>NUCLEOTIDE SEQUENCE</scope>
    <source>
        <strain evidence="4">NRRL 25174</strain>
    </source>
</reference>
<dbReference type="InterPro" id="IPR011650">
    <property type="entry name" value="Peptidase_M20_dimer"/>
</dbReference>
<dbReference type="OrthoDB" id="6119954at2759"/>
<dbReference type="GO" id="GO:0016805">
    <property type="term" value="F:dipeptidase activity"/>
    <property type="evidence" value="ECO:0007669"/>
    <property type="project" value="InterPro"/>
</dbReference>
<dbReference type="Gene3D" id="3.30.70.360">
    <property type="match status" value="1"/>
</dbReference>
<comment type="similarity">
    <text evidence="1 2">Belongs to the peptidase M20A family.</text>
</comment>
<dbReference type="InterPro" id="IPR052030">
    <property type="entry name" value="Peptidase_M20/M20A_hydrolases"/>
</dbReference>
<dbReference type="SUPFAM" id="SSF53187">
    <property type="entry name" value="Zn-dependent exopeptidases"/>
    <property type="match status" value="1"/>
</dbReference>
<proteinExistence type="inferred from homology"/>
<protein>
    <recommendedName>
        <fullName evidence="2">Peptidase M20 domain-containing protein 2</fullName>
    </recommendedName>
</protein>
<accession>A0A9P5E7H6</accession>
<evidence type="ECO:0000256" key="1">
    <source>
        <dbReference type="ARBA" id="ARBA00006247"/>
    </source>
</evidence>
<dbReference type="EMBL" id="PVQB02000011">
    <property type="protein sequence ID" value="KAF4345838.1"/>
    <property type="molecule type" value="Genomic_DNA"/>
</dbReference>
<evidence type="ECO:0000313" key="5">
    <source>
        <dbReference type="Proteomes" id="UP000730481"/>
    </source>
</evidence>
<dbReference type="Gene3D" id="3.40.630.10">
    <property type="entry name" value="Zn peptidases"/>
    <property type="match status" value="2"/>
</dbReference>
<evidence type="ECO:0000313" key="4">
    <source>
        <dbReference type="EMBL" id="KAF4345838.1"/>
    </source>
</evidence>
<sequence length="431" mass="45863">MTVISHFDIVDKARHIIASETDRLRNQLEKVCLDIHSHPELCYEEIFAHDTICNFLEANGFPVTRHAYGIPTCFEAEIGAGDHFIIYCAEYDALPGIGHACGHNLIALSSITAFVTAAKVANDLGLIGRIRILGTPAEEGGGGKIRLLDVGAFEGAAAALMSHPTSMGRIKEVEGLAGAAGLVTVAASKLTADFFGKSAHAGATPWQGRNALDAAVGSYVNISMLRQQIKPAERIHGVITNGGEAPNIIPEKTSMVYSVRGRTADECSDLIRRVTACFEAAATATACKVETEVPFIYKDQILNSVLCETFTHEMALLGDEFLPMAKEAVSASTDMGMYTPPEVCHRPILTALSLSLGTGNVSHVVPSFHCSYGIRSGDASNHTPGFTAAAGTPDAIDRAIRVGRGLAMLGIRVLIDGDLRQRVSMAFKKAT</sequence>
<reference evidence="4" key="2">
    <citation type="submission" date="2020-02" db="EMBL/GenBank/DDBJ databases">
        <title>Identification and distribution of gene clusters putatively required for synthesis of sphingolipid metabolism inhibitors in phylogenetically diverse species of the filamentous fungus Fusarium.</title>
        <authorList>
            <person name="Kim H.-S."/>
            <person name="Busman M."/>
            <person name="Brown D.W."/>
            <person name="Divon H."/>
            <person name="Uhlig S."/>
            <person name="Proctor R.H."/>
        </authorList>
    </citation>
    <scope>NUCLEOTIDE SEQUENCE</scope>
    <source>
        <strain evidence="4">NRRL 25174</strain>
    </source>
</reference>
<dbReference type="PANTHER" id="PTHR30575:SF0">
    <property type="entry name" value="XAA-ARG DIPEPTIDASE"/>
    <property type="match status" value="1"/>
</dbReference>
<dbReference type="InterPro" id="IPR017439">
    <property type="entry name" value="Amidohydrolase"/>
</dbReference>
<dbReference type="Pfam" id="PF07687">
    <property type="entry name" value="M20_dimer"/>
    <property type="match status" value="1"/>
</dbReference>
<keyword evidence="5" id="KW-1185">Reference proteome</keyword>
<dbReference type="NCBIfam" id="TIGR01891">
    <property type="entry name" value="amidohydrolases"/>
    <property type="match status" value="1"/>
</dbReference>